<dbReference type="KEGG" id="cre:CHLRE_12g542750v5"/>
<dbReference type="RefSeq" id="XP_042919170.1">
    <property type="nucleotide sequence ID" value="XM_043068795.1"/>
</dbReference>
<evidence type="ECO:0000313" key="2">
    <source>
        <dbReference type="EMBL" id="PNW76231.1"/>
    </source>
</evidence>
<evidence type="ECO:0000313" key="3">
    <source>
        <dbReference type="Proteomes" id="UP000006906"/>
    </source>
</evidence>
<dbReference type="ExpressionAtlas" id="A0A2K3D6R9">
    <property type="expression patterns" value="baseline and differential"/>
</dbReference>
<dbReference type="STRING" id="3055.A0A2K3D6R9"/>
<proteinExistence type="predicted"/>
<feature type="compositionally biased region" description="Low complexity" evidence="1">
    <location>
        <begin position="271"/>
        <end position="289"/>
    </location>
</feature>
<feature type="compositionally biased region" description="Low complexity" evidence="1">
    <location>
        <begin position="296"/>
        <end position="308"/>
    </location>
</feature>
<dbReference type="Gramene" id="PNW76231">
    <property type="protein sequence ID" value="PNW76231"/>
    <property type="gene ID" value="CHLRE_12g542750v5"/>
</dbReference>
<feature type="region of interest" description="Disordered" evidence="1">
    <location>
        <begin position="115"/>
        <end position="334"/>
    </location>
</feature>
<dbReference type="InParanoid" id="A0A2K3D6R9"/>
<name>A0A2K3D6R9_CHLRE</name>
<evidence type="ECO:0000256" key="1">
    <source>
        <dbReference type="SAM" id="MobiDB-lite"/>
    </source>
</evidence>
<accession>A0A2K3D6R9</accession>
<feature type="compositionally biased region" description="Gly residues" evidence="1">
    <location>
        <begin position="309"/>
        <end position="325"/>
    </location>
</feature>
<dbReference type="GeneID" id="5719528"/>
<reference evidence="2 3" key="1">
    <citation type="journal article" date="2007" name="Science">
        <title>The Chlamydomonas genome reveals the evolution of key animal and plant functions.</title>
        <authorList>
            <person name="Merchant S.S."/>
            <person name="Prochnik S.E."/>
            <person name="Vallon O."/>
            <person name="Harris E.H."/>
            <person name="Karpowicz S.J."/>
            <person name="Witman G.B."/>
            <person name="Terry A."/>
            <person name="Salamov A."/>
            <person name="Fritz-Laylin L.K."/>
            <person name="Marechal-Drouard L."/>
            <person name="Marshall W.F."/>
            <person name="Qu L.H."/>
            <person name="Nelson D.R."/>
            <person name="Sanderfoot A.A."/>
            <person name="Spalding M.H."/>
            <person name="Kapitonov V.V."/>
            <person name="Ren Q."/>
            <person name="Ferris P."/>
            <person name="Lindquist E."/>
            <person name="Shapiro H."/>
            <person name="Lucas S.M."/>
            <person name="Grimwood J."/>
            <person name="Schmutz J."/>
            <person name="Cardol P."/>
            <person name="Cerutti H."/>
            <person name="Chanfreau G."/>
            <person name="Chen C.L."/>
            <person name="Cognat V."/>
            <person name="Croft M.T."/>
            <person name="Dent R."/>
            <person name="Dutcher S."/>
            <person name="Fernandez E."/>
            <person name="Fukuzawa H."/>
            <person name="Gonzalez-Ballester D."/>
            <person name="Gonzalez-Halphen D."/>
            <person name="Hallmann A."/>
            <person name="Hanikenne M."/>
            <person name="Hippler M."/>
            <person name="Inwood W."/>
            <person name="Jabbari K."/>
            <person name="Kalanon M."/>
            <person name="Kuras R."/>
            <person name="Lefebvre P.A."/>
            <person name="Lemaire S.D."/>
            <person name="Lobanov A.V."/>
            <person name="Lohr M."/>
            <person name="Manuell A."/>
            <person name="Meier I."/>
            <person name="Mets L."/>
            <person name="Mittag M."/>
            <person name="Mittelmeier T."/>
            <person name="Moroney J.V."/>
            <person name="Moseley J."/>
            <person name="Napoli C."/>
            <person name="Nedelcu A.M."/>
            <person name="Niyogi K."/>
            <person name="Novoselov S.V."/>
            <person name="Paulsen I.T."/>
            <person name="Pazour G."/>
            <person name="Purton S."/>
            <person name="Ral J.P."/>
            <person name="Riano-Pachon D.M."/>
            <person name="Riekhof W."/>
            <person name="Rymarquis L."/>
            <person name="Schroda M."/>
            <person name="Stern D."/>
            <person name="Umen J."/>
            <person name="Willows R."/>
            <person name="Wilson N."/>
            <person name="Zimmer S.L."/>
            <person name="Allmer J."/>
            <person name="Balk J."/>
            <person name="Bisova K."/>
            <person name="Chen C.J."/>
            <person name="Elias M."/>
            <person name="Gendler K."/>
            <person name="Hauser C."/>
            <person name="Lamb M.R."/>
            <person name="Ledford H."/>
            <person name="Long J.C."/>
            <person name="Minagawa J."/>
            <person name="Page M.D."/>
            <person name="Pan J."/>
            <person name="Pootakham W."/>
            <person name="Roje S."/>
            <person name="Rose A."/>
            <person name="Stahlberg E."/>
            <person name="Terauchi A.M."/>
            <person name="Yang P."/>
            <person name="Ball S."/>
            <person name="Bowler C."/>
            <person name="Dieckmann C.L."/>
            <person name="Gladyshev V.N."/>
            <person name="Green P."/>
            <person name="Jorgensen R."/>
            <person name="Mayfield S."/>
            <person name="Mueller-Roeber B."/>
            <person name="Rajamani S."/>
            <person name="Sayre R.T."/>
            <person name="Brokstein P."/>
            <person name="Dubchak I."/>
            <person name="Goodstein D."/>
            <person name="Hornick L."/>
            <person name="Huang Y.W."/>
            <person name="Jhaveri J."/>
            <person name="Luo Y."/>
            <person name="Martinez D."/>
            <person name="Ngau W.C."/>
            <person name="Otillar B."/>
            <person name="Poliakov A."/>
            <person name="Porter A."/>
            <person name="Szajkowski L."/>
            <person name="Werner G."/>
            <person name="Zhou K."/>
            <person name="Grigoriev I.V."/>
            <person name="Rokhsar D.S."/>
            <person name="Grossman A.R."/>
        </authorList>
    </citation>
    <scope>NUCLEOTIDE SEQUENCE [LARGE SCALE GENOMIC DNA]</scope>
    <source>
        <strain evidence="3">CC-503</strain>
    </source>
</reference>
<dbReference type="Proteomes" id="UP000006906">
    <property type="component" value="Chromosome 12"/>
</dbReference>
<feature type="region of interest" description="Disordered" evidence="1">
    <location>
        <begin position="475"/>
        <end position="503"/>
    </location>
</feature>
<dbReference type="OrthoDB" id="10249612at2759"/>
<protein>
    <submittedName>
        <fullName evidence="2">Uncharacterized protein</fullName>
    </submittedName>
</protein>
<keyword evidence="3" id="KW-1185">Reference proteome</keyword>
<gene>
    <name evidence="2" type="ORF">CHLRE_12g542750v5</name>
</gene>
<organism evidence="2 3">
    <name type="scientific">Chlamydomonas reinhardtii</name>
    <name type="common">Chlamydomonas smithii</name>
    <dbReference type="NCBI Taxonomy" id="3055"/>
    <lineage>
        <taxon>Eukaryota</taxon>
        <taxon>Viridiplantae</taxon>
        <taxon>Chlorophyta</taxon>
        <taxon>core chlorophytes</taxon>
        <taxon>Chlorophyceae</taxon>
        <taxon>CS clade</taxon>
        <taxon>Chlamydomonadales</taxon>
        <taxon>Chlamydomonadaceae</taxon>
        <taxon>Chlamydomonas</taxon>
    </lineage>
</organism>
<dbReference type="EMBL" id="CM008973">
    <property type="protein sequence ID" value="PNW76231.1"/>
    <property type="molecule type" value="Genomic_DNA"/>
</dbReference>
<feature type="region of interest" description="Disordered" evidence="1">
    <location>
        <begin position="67"/>
        <end position="99"/>
    </location>
</feature>
<dbReference type="OMA" id="MEECNRE"/>
<dbReference type="AlphaFoldDB" id="A0A2K3D6R9"/>
<sequence length="751" mass="77862">MEDLARVSFGWAARQKPSFDGERSDSLSRISLPGAEVESLDLEQLFDAHWFGPCTWLGSAWASGWSGARDERLPSPVPPTTPAATPAAGAEPPPVAPSSTLSRTSFLYFLSRTHKPATQPNPLQRPLLNGKAGNAAASPSLYGPGAAPTPQPPFRSGSKSSAPAGRTPKESSSPPKAMPVPRRAPNGSAGEGADGDDNNLPVALPVEPAPALPADPSTAVVGPASTTPCANGGTEPMELGPQLGTWANRQFRLLDPVPERPWDGAAGSGSGNSAPSSSSNPRSPMTVGTAAGGAAGSVTGPVPVAGSGSASGSGHCSGQGSGQGSGSSIAAQVPGSGPTLLELLQQQKQRQLVANGCAVVGSGEGRTHGDALLLGVLQQQQQERRQQQGVQQMDPAVAAAAAAAATAALRDAEDSAIQEAAWRWRFTRRWQAEQSRTDADRAGSVNNGDQLEEALAYLAATGATTTTTVSLQIANTSSARGGRRMARNESSGGQGPCGTMSRDGSLVLGQMGSLVGTLGGGPSTLGNADWPLGASGSGSFTSGPRLLGRQPSGEMLQASREVASLNRRAAVVLQQQLDCEQQADRRVQESLAQGPPWVGHYIPVVQIDEWGSFRFLMLKLRDQSMARGTTVGAERQRILIRGHNYGSEGQLMEECNREILGQSQRNNVPFEAPTVMGGGVMEWRRDRDRHLHLHSGFVMDRSLPSAGMLSGLGPTAMGGSGRPASAIDLLNLAAALARQSFPPTYKITVLT</sequence>